<proteinExistence type="predicted"/>
<dbReference type="OrthoDB" id="7773807at2"/>
<keyword evidence="2" id="KW-1185">Reference proteome</keyword>
<dbReference type="Proteomes" id="UP000294835">
    <property type="component" value="Unassembled WGS sequence"/>
</dbReference>
<sequence>MRAPLLLILSAALILGGCSTVRESRLNPFNWFGGSTEETVTVAAGRAVVTDPRPLVDLVTDMAVEPTPGGAIVQATGRPPRQGYWMAELVRDRSTPGDDGVLVFDFRVARPEGPTRTGTEPSREVTAGSFLTTQDLDRVRSIVVRGDRNQRRASR</sequence>
<dbReference type="EMBL" id="SLXP01000002">
    <property type="protein sequence ID" value="TCP42859.1"/>
    <property type="molecule type" value="Genomic_DNA"/>
</dbReference>
<dbReference type="RefSeq" id="WP_132460735.1">
    <property type="nucleotide sequence ID" value="NZ_SLXP01000002.1"/>
</dbReference>
<protein>
    <submittedName>
        <fullName evidence="1">Uncharacterized protein</fullName>
    </submittedName>
</protein>
<dbReference type="PROSITE" id="PS51257">
    <property type="entry name" value="PROKAR_LIPOPROTEIN"/>
    <property type="match status" value="1"/>
</dbReference>
<dbReference type="AlphaFoldDB" id="A0A4R2Q364"/>
<comment type="caution">
    <text evidence="1">The sequence shown here is derived from an EMBL/GenBank/DDBJ whole genome shotgun (WGS) entry which is preliminary data.</text>
</comment>
<organism evidence="1 2">
    <name type="scientific">Rhodovulum marinum</name>
    <dbReference type="NCBI Taxonomy" id="320662"/>
    <lineage>
        <taxon>Bacteria</taxon>
        <taxon>Pseudomonadati</taxon>
        <taxon>Pseudomonadota</taxon>
        <taxon>Alphaproteobacteria</taxon>
        <taxon>Rhodobacterales</taxon>
        <taxon>Paracoccaceae</taxon>
        <taxon>Rhodovulum</taxon>
    </lineage>
</organism>
<evidence type="ECO:0000313" key="1">
    <source>
        <dbReference type="EMBL" id="TCP42859.1"/>
    </source>
</evidence>
<reference evidence="1 2" key="1">
    <citation type="submission" date="2019-03" db="EMBL/GenBank/DDBJ databases">
        <title>Genomic Encyclopedia of Type Strains, Phase IV (KMG-IV): sequencing the most valuable type-strain genomes for metagenomic binning, comparative biology and taxonomic classification.</title>
        <authorList>
            <person name="Goeker M."/>
        </authorList>
    </citation>
    <scope>NUCLEOTIDE SEQUENCE [LARGE SCALE GENOMIC DNA]</scope>
    <source>
        <strain evidence="1 2">DSM 18063</strain>
    </source>
</reference>
<accession>A0A4R2Q364</accession>
<name>A0A4R2Q364_9RHOB</name>
<evidence type="ECO:0000313" key="2">
    <source>
        <dbReference type="Proteomes" id="UP000294835"/>
    </source>
</evidence>
<gene>
    <name evidence="1" type="ORF">EV662_10248</name>
</gene>